<evidence type="ECO:0000313" key="7">
    <source>
        <dbReference type="Proteomes" id="UP001589607"/>
    </source>
</evidence>
<gene>
    <name evidence="6" type="ORF">ACFFVF_07420</name>
</gene>
<feature type="domain" description="Glycosyl hydrolase family 92 N-terminal" evidence="5">
    <location>
        <begin position="27"/>
        <end position="287"/>
    </location>
</feature>
<evidence type="ECO:0000259" key="4">
    <source>
        <dbReference type="Pfam" id="PF07971"/>
    </source>
</evidence>
<comment type="subunit">
    <text evidence="2">Monomer.</text>
</comment>
<keyword evidence="7" id="KW-1185">Reference proteome</keyword>
<dbReference type="Gene3D" id="1.20.1610.10">
    <property type="entry name" value="alpha-1,2-mannosidases domains"/>
    <property type="match status" value="1"/>
</dbReference>
<dbReference type="RefSeq" id="WP_236455478.1">
    <property type="nucleotide sequence ID" value="NZ_CBCSGE010000022.1"/>
</dbReference>
<dbReference type="GO" id="GO:0016787">
    <property type="term" value="F:hydrolase activity"/>
    <property type="evidence" value="ECO:0007669"/>
    <property type="project" value="UniProtKB-KW"/>
</dbReference>
<name>A0ABV5GNA2_9FLAO</name>
<evidence type="ECO:0000256" key="3">
    <source>
        <dbReference type="ARBA" id="ARBA00022837"/>
    </source>
</evidence>
<dbReference type="InterPro" id="IPR005887">
    <property type="entry name" value="GH92_a_mannosidase_put"/>
</dbReference>
<evidence type="ECO:0000313" key="6">
    <source>
        <dbReference type="EMBL" id="MFB9096340.1"/>
    </source>
</evidence>
<accession>A0ABV5GNA2</accession>
<dbReference type="Pfam" id="PF17678">
    <property type="entry name" value="Glyco_hydro_92N"/>
    <property type="match status" value="1"/>
</dbReference>
<dbReference type="Proteomes" id="UP001589607">
    <property type="component" value="Unassembled WGS sequence"/>
</dbReference>
<dbReference type="Gene3D" id="2.70.98.10">
    <property type="match status" value="1"/>
</dbReference>
<feature type="domain" description="Glycosyl hydrolase family 92" evidence="4">
    <location>
        <begin position="294"/>
        <end position="758"/>
    </location>
</feature>
<dbReference type="InterPro" id="IPR041371">
    <property type="entry name" value="GH92_N"/>
</dbReference>
<dbReference type="Gene3D" id="1.20.1050.60">
    <property type="entry name" value="alpha-1,2-mannosidase"/>
    <property type="match status" value="1"/>
</dbReference>
<dbReference type="EMBL" id="JBHMEY010000015">
    <property type="protein sequence ID" value="MFB9096340.1"/>
    <property type="molecule type" value="Genomic_DNA"/>
</dbReference>
<dbReference type="Pfam" id="PF07971">
    <property type="entry name" value="Glyco_hydro_92"/>
    <property type="match status" value="1"/>
</dbReference>
<dbReference type="InterPro" id="IPR050883">
    <property type="entry name" value="PNGase"/>
</dbReference>
<dbReference type="PANTHER" id="PTHR12143">
    <property type="entry name" value="PEPTIDE N-GLYCANASE PNGASE -RELATED"/>
    <property type="match status" value="1"/>
</dbReference>
<evidence type="ECO:0000259" key="5">
    <source>
        <dbReference type="Pfam" id="PF17678"/>
    </source>
</evidence>
<comment type="cofactor">
    <cofactor evidence="1">
        <name>Ca(2+)</name>
        <dbReference type="ChEBI" id="CHEBI:29108"/>
    </cofactor>
</comment>
<sequence length="767" mass="87756">MNKVNFTYFLFFITLSIFCQTKDFTQFVNPLVGTKNMGHTFPGATTPFGMVQLSPETNLQVMFTEDGKYNPDTYKYCAGYQYDDTTIFGFSHTHLSGTGHSDLGDFLVMPTTGTLNLEPGEAKQPKSGYHSQFSHKNEKASAGYYSVLLDDYNIQAELTATDRVGFHQYAFPKTDEAHIILDLVANIYLHDDKNTWTFIRVENDSLITGYKQTNGWARTKFVYFAMQFSKPFTSYGHKKYDKSKYNGFYRKFDEEHNFPEMAGKNIRAYFNFNTSENEKIKIKFALSSVSTEGALLNLNTELPHWDFEKVKNETKEKWNKELSKIDVETETLEQKESFYTAMYHSMLSPIIYEDVDGKYRGLDQNIHTSNGFVNHTVFSLWDTYRALHPLYNIIQPKRNNDMIKSMLAHHDQSVHKMLPIWSHYANENWCMVGYHAVSVIADAVAKNTTDVDLNYALKAASNTATVPYFDGLGYYMNLGYVPEDKSSSSVSKTLEYAYNDWCIAQIAQKANNTDAYSTFLKRSKNYLNVYDQSIGYMRPKLADGNWRKEFDPLNTHGQGFIEGNAWNYGLYVPHEVDKMIAMMGGKDSFSKHLDKIFTTPIEDKYIEHNEDITRDGIIGNYVHGNEPGHHIPYLYNFTNEPWKTQSRVRMIVDTMYSNKEDGLCGNDDAGQMSAWYIFSTLGFYPVNPGSTKYSIGSPSIQSAIILLENGKKFTIKTVNQSSKNVYLSKIKLNGKSISTLTIDHDDIENGSELIFYMGAKPNKKLTE</sequence>
<dbReference type="Gene3D" id="3.30.2080.10">
    <property type="entry name" value="GH92 mannosidase domain"/>
    <property type="match status" value="1"/>
</dbReference>
<dbReference type="SUPFAM" id="SSF48208">
    <property type="entry name" value="Six-hairpin glycosidases"/>
    <property type="match status" value="1"/>
</dbReference>
<keyword evidence="3" id="KW-0106">Calcium</keyword>
<keyword evidence="6" id="KW-0378">Hydrolase</keyword>
<dbReference type="PANTHER" id="PTHR12143:SF39">
    <property type="entry name" value="SECRETED PROTEIN"/>
    <property type="match status" value="1"/>
</dbReference>
<comment type="caution">
    <text evidence="6">The sequence shown here is derived from an EMBL/GenBank/DDBJ whole genome shotgun (WGS) entry which is preliminary data.</text>
</comment>
<dbReference type="NCBIfam" id="TIGR01180">
    <property type="entry name" value="aman2_put"/>
    <property type="match status" value="1"/>
</dbReference>
<dbReference type="InterPro" id="IPR008928">
    <property type="entry name" value="6-hairpin_glycosidase_sf"/>
</dbReference>
<evidence type="ECO:0000256" key="1">
    <source>
        <dbReference type="ARBA" id="ARBA00001913"/>
    </source>
</evidence>
<protein>
    <submittedName>
        <fullName evidence="6">GH92 family glycosyl hydrolase</fullName>
    </submittedName>
</protein>
<evidence type="ECO:0000256" key="2">
    <source>
        <dbReference type="ARBA" id="ARBA00011245"/>
    </source>
</evidence>
<proteinExistence type="predicted"/>
<dbReference type="InterPro" id="IPR014718">
    <property type="entry name" value="GH-type_carb-bd"/>
</dbReference>
<dbReference type="InterPro" id="IPR012939">
    <property type="entry name" value="Glyco_hydro_92"/>
</dbReference>
<reference evidence="6 7" key="1">
    <citation type="submission" date="2024-09" db="EMBL/GenBank/DDBJ databases">
        <authorList>
            <person name="Sun Q."/>
            <person name="Mori K."/>
        </authorList>
    </citation>
    <scope>NUCLEOTIDE SEQUENCE [LARGE SCALE GENOMIC DNA]</scope>
    <source>
        <strain evidence="6 7">CECT 7955</strain>
    </source>
</reference>
<organism evidence="6 7">
    <name type="scientific">Flavobacterium jumunjinense</name>
    <dbReference type="NCBI Taxonomy" id="998845"/>
    <lineage>
        <taxon>Bacteria</taxon>
        <taxon>Pseudomonadati</taxon>
        <taxon>Bacteroidota</taxon>
        <taxon>Flavobacteriia</taxon>
        <taxon>Flavobacteriales</taxon>
        <taxon>Flavobacteriaceae</taxon>
        <taxon>Flavobacterium</taxon>
    </lineage>
</organism>